<organism evidence="2 3">
    <name type="scientific">Flagellimonas eckloniae</name>
    <dbReference type="NCBI Taxonomy" id="346185"/>
    <lineage>
        <taxon>Bacteria</taxon>
        <taxon>Pseudomonadati</taxon>
        <taxon>Bacteroidota</taxon>
        <taxon>Flavobacteriia</taxon>
        <taxon>Flavobacteriales</taxon>
        <taxon>Flavobacteriaceae</taxon>
        <taxon>Flagellimonas</taxon>
    </lineage>
</organism>
<sequence length="173" mass="18936">MEENQPKTGKFSLQFGLIAGLVGIVFGIMLYTMDMHYERGFAIQAVQFGILAVFVVIALVQYKKANGGFIKLGQAIKIGAGVGLIAAVLGTIYFLVLSNVIEPDYMDNMMEIEKAKTFAANPKITQEQWDQGVAFQKKLFPVFLAFGLVISALFGLIVGLITGLIIKKEETSY</sequence>
<evidence type="ECO:0000313" key="3">
    <source>
        <dbReference type="Proteomes" id="UP000050827"/>
    </source>
</evidence>
<keyword evidence="1" id="KW-0812">Transmembrane</keyword>
<comment type="caution">
    <text evidence="2">The sequence shown here is derived from an EMBL/GenBank/DDBJ whole genome shotgun (WGS) entry which is preliminary data.</text>
</comment>
<reference evidence="2 3" key="1">
    <citation type="submission" date="2015-04" db="EMBL/GenBank/DDBJ databases">
        <title>Complete genome of flavobacterium.</title>
        <authorList>
            <person name="Kwon Y.M."/>
            <person name="Kim S.-J."/>
        </authorList>
    </citation>
    <scope>NUCLEOTIDE SEQUENCE [LARGE SCALE GENOMIC DNA]</scope>
    <source>
        <strain evidence="2 3">DK169</strain>
    </source>
</reference>
<dbReference type="OrthoDB" id="1122768at2"/>
<keyword evidence="3" id="KW-1185">Reference proteome</keyword>
<feature type="transmembrane region" description="Helical" evidence="1">
    <location>
        <begin position="39"/>
        <end position="60"/>
    </location>
</feature>
<dbReference type="InterPro" id="IPR025250">
    <property type="entry name" value="DUF4199"/>
</dbReference>
<feature type="transmembrane region" description="Helical" evidence="1">
    <location>
        <begin position="12"/>
        <end position="33"/>
    </location>
</feature>
<dbReference type="EMBL" id="LCTZ01000002">
    <property type="protein sequence ID" value="KQC28765.1"/>
    <property type="molecule type" value="Genomic_DNA"/>
</dbReference>
<evidence type="ECO:0000256" key="1">
    <source>
        <dbReference type="SAM" id="Phobius"/>
    </source>
</evidence>
<dbReference type="RefSeq" id="WP_055392301.1">
    <property type="nucleotide sequence ID" value="NZ_LCTZ01000002.1"/>
</dbReference>
<feature type="transmembrane region" description="Helical" evidence="1">
    <location>
        <begin position="139"/>
        <end position="166"/>
    </location>
</feature>
<feature type="transmembrane region" description="Helical" evidence="1">
    <location>
        <begin position="81"/>
        <end position="101"/>
    </location>
</feature>
<keyword evidence="1" id="KW-0472">Membrane</keyword>
<accession>A0A0Q1CDH7</accession>
<dbReference type="Proteomes" id="UP000050827">
    <property type="component" value="Unassembled WGS sequence"/>
</dbReference>
<dbReference type="Pfam" id="PF13858">
    <property type="entry name" value="DUF4199"/>
    <property type="match status" value="1"/>
</dbReference>
<dbReference type="STRING" id="346185.AAY42_01800"/>
<proteinExistence type="predicted"/>
<dbReference type="AlphaFoldDB" id="A0A0Q1CDH7"/>
<gene>
    <name evidence="2" type="ORF">AAY42_01800</name>
</gene>
<name>A0A0Q1CDH7_9FLAO</name>
<evidence type="ECO:0000313" key="2">
    <source>
        <dbReference type="EMBL" id="KQC28765.1"/>
    </source>
</evidence>
<protein>
    <recommendedName>
        <fullName evidence="4">DUF4199 domain-containing protein</fullName>
    </recommendedName>
</protein>
<evidence type="ECO:0008006" key="4">
    <source>
        <dbReference type="Google" id="ProtNLM"/>
    </source>
</evidence>
<keyword evidence="1" id="KW-1133">Transmembrane helix</keyword>